<feature type="transmembrane region" description="Helical" evidence="2">
    <location>
        <begin position="43"/>
        <end position="62"/>
    </location>
</feature>
<dbReference type="AlphaFoldDB" id="A0A9W6MGF1"/>
<evidence type="ECO:0000313" key="4">
    <source>
        <dbReference type="Proteomes" id="UP001143474"/>
    </source>
</evidence>
<proteinExistence type="predicted"/>
<comment type="caution">
    <text evidence="3">The sequence shown here is derived from an EMBL/GenBank/DDBJ whole genome shotgun (WGS) entry which is preliminary data.</text>
</comment>
<evidence type="ECO:0000256" key="2">
    <source>
        <dbReference type="SAM" id="Phobius"/>
    </source>
</evidence>
<evidence type="ECO:0000313" key="3">
    <source>
        <dbReference type="EMBL" id="GLK13166.1"/>
    </source>
</evidence>
<organism evidence="3 4">
    <name type="scientific">Streptosporangium carneum</name>
    <dbReference type="NCBI Taxonomy" id="47481"/>
    <lineage>
        <taxon>Bacteria</taxon>
        <taxon>Bacillati</taxon>
        <taxon>Actinomycetota</taxon>
        <taxon>Actinomycetes</taxon>
        <taxon>Streptosporangiales</taxon>
        <taxon>Streptosporangiaceae</taxon>
        <taxon>Streptosporangium</taxon>
    </lineage>
</organism>
<accession>A0A9W6MGF1</accession>
<keyword evidence="2" id="KW-1133">Transmembrane helix</keyword>
<evidence type="ECO:0000256" key="1">
    <source>
        <dbReference type="SAM" id="MobiDB-lite"/>
    </source>
</evidence>
<keyword evidence="2" id="KW-0472">Membrane</keyword>
<reference evidence="3" key="2">
    <citation type="submission" date="2023-01" db="EMBL/GenBank/DDBJ databases">
        <authorList>
            <person name="Sun Q."/>
            <person name="Evtushenko L."/>
        </authorList>
    </citation>
    <scope>NUCLEOTIDE SEQUENCE</scope>
    <source>
        <strain evidence="3">VKM Ac-2007</strain>
    </source>
</reference>
<sequence>MTTDLEKSLAAEFTRAAEHAPKAADDLRARIEAGHRHRRRRGVALYAAAAVVVMSTGGTFAVDALSAHEPAVAIRPTATALPTASPTPSVKKPAKKPTPKPPASPPAPDRSFPPIEKVWPDAVHTVPAALPDGRPFHPELFLDDHTVLARTEQGGNPDRMDGLWAYDITSRTARRLVAVTPPPRTVVTASFVSAGGGQLAWWTVRKQQNKLIVDIWTAPSSGGAQRRVTSFEGVPRYGGIDLAIVGGKAVWSLWGRGGVHQVSLSGGRPEQLPGSAKHTLIGWPWAASPGLSLNRTGDAVTFGDLLDLRTGESSQATARKGSTCLITWCLRGSTATRRDGTGRRELPGFPDGGVATAPALDRFLTLVQRGKGGRLRGQVLYDLATGRAADLGLRTDGGSQPSAASLDYRAPGLFAYQRGGKQVIVNLSRIR</sequence>
<dbReference type="Proteomes" id="UP001143474">
    <property type="component" value="Unassembled WGS sequence"/>
</dbReference>
<feature type="region of interest" description="Disordered" evidence="1">
    <location>
        <begin position="77"/>
        <end position="115"/>
    </location>
</feature>
<reference evidence="3" key="1">
    <citation type="journal article" date="2014" name="Int. J. Syst. Evol. Microbiol.">
        <title>Complete genome sequence of Corynebacterium casei LMG S-19264T (=DSM 44701T), isolated from a smear-ripened cheese.</title>
        <authorList>
            <consortium name="US DOE Joint Genome Institute (JGI-PGF)"/>
            <person name="Walter F."/>
            <person name="Albersmeier A."/>
            <person name="Kalinowski J."/>
            <person name="Ruckert C."/>
        </authorList>
    </citation>
    <scope>NUCLEOTIDE SEQUENCE</scope>
    <source>
        <strain evidence="3">VKM Ac-2007</strain>
    </source>
</reference>
<name>A0A9W6MGF1_9ACTN</name>
<protein>
    <submittedName>
        <fullName evidence="3">Uncharacterized protein</fullName>
    </submittedName>
</protein>
<keyword evidence="2" id="KW-0812">Transmembrane</keyword>
<dbReference type="RefSeq" id="WP_271221461.1">
    <property type="nucleotide sequence ID" value="NZ_BAAAVD010000038.1"/>
</dbReference>
<dbReference type="SUPFAM" id="SSF69304">
    <property type="entry name" value="Tricorn protease N-terminal domain"/>
    <property type="match status" value="1"/>
</dbReference>
<feature type="compositionally biased region" description="Pro residues" evidence="1">
    <location>
        <begin position="99"/>
        <end position="108"/>
    </location>
</feature>
<keyword evidence="4" id="KW-1185">Reference proteome</keyword>
<dbReference type="EMBL" id="BSEV01000020">
    <property type="protein sequence ID" value="GLK13166.1"/>
    <property type="molecule type" value="Genomic_DNA"/>
</dbReference>
<feature type="compositionally biased region" description="Low complexity" evidence="1">
    <location>
        <begin position="77"/>
        <end position="91"/>
    </location>
</feature>
<gene>
    <name evidence="3" type="ORF">GCM10017600_65770</name>
</gene>